<keyword evidence="3" id="KW-0812">Transmembrane</keyword>
<dbReference type="Proteomes" id="UP001212997">
    <property type="component" value="Unassembled WGS sequence"/>
</dbReference>
<feature type="region of interest" description="Disordered" evidence="2">
    <location>
        <begin position="402"/>
        <end position="523"/>
    </location>
</feature>
<feature type="region of interest" description="Disordered" evidence="2">
    <location>
        <begin position="244"/>
        <end position="281"/>
    </location>
</feature>
<reference evidence="4" key="1">
    <citation type="submission" date="2022-07" db="EMBL/GenBank/DDBJ databases">
        <title>Genome Sequence of Physisporinus lineatus.</title>
        <authorList>
            <person name="Buettner E."/>
        </authorList>
    </citation>
    <scope>NUCLEOTIDE SEQUENCE</scope>
    <source>
        <strain evidence="4">VT162</strain>
    </source>
</reference>
<feature type="compositionally biased region" description="Polar residues" evidence="2">
    <location>
        <begin position="268"/>
        <end position="280"/>
    </location>
</feature>
<name>A0AAD5Y8W5_9APHY</name>
<feature type="compositionally biased region" description="Basic and acidic residues" evidence="2">
    <location>
        <begin position="482"/>
        <end position="498"/>
    </location>
</feature>
<keyword evidence="3" id="KW-1133">Transmembrane helix</keyword>
<evidence type="ECO:0000256" key="1">
    <source>
        <dbReference type="SAM" id="Coils"/>
    </source>
</evidence>
<feature type="compositionally biased region" description="Polar residues" evidence="2">
    <location>
        <begin position="42"/>
        <end position="52"/>
    </location>
</feature>
<keyword evidence="5" id="KW-1185">Reference proteome</keyword>
<gene>
    <name evidence="4" type="ORF">NLI96_g10888</name>
</gene>
<evidence type="ECO:0000313" key="4">
    <source>
        <dbReference type="EMBL" id="KAJ3476837.1"/>
    </source>
</evidence>
<feature type="coiled-coil region" evidence="1">
    <location>
        <begin position="82"/>
        <end position="116"/>
    </location>
</feature>
<feature type="compositionally biased region" description="Acidic residues" evidence="2">
    <location>
        <begin position="499"/>
        <end position="513"/>
    </location>
</feature>
<organism evidence="4 5">
    <name type="scientific">Meripilus lineatus</name>
    <dbReference type="NCBI Taxonomy" id="2056292"/>
    <lineage>
        <taxon>Eukaryota</taxon>
        <taxon>Fungi</taxon>
        <taxon>Dikarya</taxon>
        <taxon>Basidiomycota</taxon>
        <taxon>Agaricomycotina</taxon>
        <taxon>Agaricomycetes</taxon>
        <taxon>Polyporales</taxon>
        <taxon>Meripilaceae</taxon>
        <taxon>Meripilus</taxon>
    </lineage>
</organism>
<feature type="compositionally biased region" description="Basic residues" evidence="2">
    <location>
        <begin position="463"/>
        <end position="481"/>
    </location>
</feature>
<dbReference type="EMBL" id="JANAWD010000662">
    <property type="protein sequence ID" value="KAJ3476837.1"/>
    <property type="molecule type" value="Genomic_DNA"/>
</dbReference>
<dbReference type="AlphaFoldDB" id="A0AAD5Y8W5"/>
<keyword evidence="1" id="KW-0175">Coiled coil</keyword>
<sequence>MSNRPLSQSDEEQAIRRVRSTGDIPDPDHHPPRSPRSRRSEGQSTPVASSSRLAVPTPLPLQYPEPAEIRDFRTRSPPITWNLNTQEERRQLQTQTQQLQQQLQQQQQRLDANVEDAATPIIERTDFVGRVLTFFGYAGPNAKERKELVGLIWNLTFGFAQFVIIITMLVIAGVRRSPDPLHSSQTEWDACDKPLGAWNCIWLGRVVLGGIVTYWGFKRERFQRIAQERRENGESNMSMRDVELGRSSHGHTGPPSPPGRPSRASSRVNSPPVSPDSTVGPTPPLPHSYLYSRLSLLTSVLSLVWFLTAHILEYTSVNTCRFAAPHLWWLTFGILCILYLMILEIFLLGLLVFILGPVIYLAYSLILFCIGRHPIQNPPIKPEIGKLSQAVVDEIPLVLYIPAPPDEDEKSGPFGEDEDDDKMNTGLVKDGEGMDEAFSYPPKPSSTKKNSNSNSTSTTQKKANAKPKKRFAFLRIGRKTRKGDGSSKGKGGKDGKGDGDDDEGERNWEDDWEKGEYPFVSEE</sequence>
<feature type="region of interest" description="Disordered" evidence="2">
    <location>
        <begin position="1"/>
        <end position="79"/>
    </location>
</feature>
<feature type="transmembrane region" description="Helical" evidence="3">
    <location>
        <begin position="332"/>
        <end position="363"/>
    </location>
</feature>
<protein>
    <submittedName>
        <fullName evidence="4">Uncharacterized protein</fullName>
    </submittedName>
</protein>
<feature type="transmembrane region" description="Helical" evidence="3">
    <location>
        <begin position="294"/>
        <end position="312"/>
    </location>
</feature>
<feature type="transmembrane region" description="Helical" evidence="3">
    <location>
        <begin position="151"/>
        <end position="175"/>
    </location>
</feature>
<comment type="caution">
    <text evidence="4">The sequence shown here is derived from an EMBL/GenBank/DDBJ whole genome shotgun (WGS) entry which is preliminary data.</text>
</comment>
<accession>A0AAD5Y8W5</accession>
<proteinExistence type="predicted"/>
<evidence type="ECO:0000256" key="2">
    <source>
        <dbReference type="SAM" id="MobiDB-lite"/>
    </source>
</evidence>
<evidence type="ECO:0000256" key="3">
    <source>
        <dbReference type="SAM" id="Phobius"/>
    </source>
</evidence>
<feature type="transmembrane region" description="Helical" evidence="3">
    <location>
        <begin position="195"/>
        <end position="217"/>
    </location>
</feature>
<feature type="compositionally biased region" description="Acidic residues" evidence="2">
    <location>
        <begin position="405"/>
        <end position="421"/>
    </location>
</feature>
<keyword evidence="3" id="KW-0472">Membrane</keyword>
<feature type="compositionally biased region" description="Low complexity" evidence="2">
    <location>
        <begin position="445"/>
        <end position="459"/>
    </location>
</feature>
<evidence type="ECO:0000313" key="5">
    <source>
        <dbReference type="Proteomes" id="UP001212997"/>
    </source>
</evidence>